<dbReference type="NCBIfam" id="NF011650">
    <property type="entry name" value="PRK15068.1"/>
    <property type="match status" value="1"/>
</dbReference>
<dbReference type="GO" id="GO:0008168">
    <property type="term" value="F:methyltransferase activity"/>
    <property type="evidence" value="ECO:0007669"/>
    <property type="project" value="UniProtKB-KW"/>
</dbReference>
<dbReference type="OrthoDB" id="9765084at2"/>
<evidence type="ECO:0000256" key="3">
    <source>
        <dbReference type="SAM" id="Coils"/>
    </source>
</evidence>
<evidence type="ECO:0000313" key="4">
    <source>
        <dbReference type="EMBL" id="ASQ30301.1"/>
    </source>
</evidence>
<dbReference type="SUPFAM" id="SSF53335">
    <property type="entry name" value="S-adenosyl-L-methionine-dependent methyltransferases"/>
    <property type="match status" value="1"/>
</dbReference>
<dbReference type="RefSeq" id="WP_094325067.1">
    <property type="nucleotide sequence ID" value="NZ_CP022347.1"/>
</dbReference>
<organism evidence="4 5">
    <name type="scientific">Campylobacter avium LMG 24591</name>
    <dbReference type="NCBI Taxonomy" id="522484"/>
    <lineage>
        <taxon>Bacteria</taxon>
        <taxon>Pseudomonadati</taxon>
        <taxon>Campylobacterota</taxon>
        <taxon>Epsilonproteobacteria</taxon>
        <taxon>Campylobacterales</taxon>
        <taxon>Campylobacteraceae</taxon>
        <taxon>Campylobacter</taxon>
    </lineage>
</organism>
<dbReference type="InterPro" id="IPR027555">
    <property type="entry name" value="Mo5U34_MeTrfas-like"/>
</dbReference>
<keyword evidence="5" id="KW-1185">Reference proteome</keyword>
<keyword evidence="3" id="KW-0175">Coiled coil</keyword>
<dbReference type="EMBL" id="CP022347">
    <property type="protein sequence ID" value="ASQ30301.1"/>
    <property type="molecule type" value="Genomic_DNA"/>
</dbReference>
<sequence length="284" mass="33607">MNEQEKKLLMQINELKKELNEAKFSLDKSVNLNFKKDFDERVKDLALKLKPWRKGPFRLNELFIDSEWQSFMKFEILKPFMSEIENKIVADVGCNNGYYMFKMLEFKPKKLIGFDPSVRCFLQFSLINALAKKDINFELLGVQDLPSYEFKFDVIFCLGVLYHRQDPIKMLKELKASLNKNGVVFLDTMYIEDDKEVALVPRSTYSRISNIYFVPSILALRNWCERAGFKSFEVLHKNKTTKEEQRKTQWIDGFSLEDFLDEKDENLSFEGYDAPKRVYVKLKI</sequence>
<keyword evidence="4" id="KW-0489">Methyltransferase</keyword>
<dbReference type="Pfam" id="PF08003">
    <property type="entry name" value="Methyltransf_9"/>
    <property type="match status" value="1"/>
</dbReference>
<evidence type="ECO:0000256" key="1">
    <source>
        <dbReference type="ARBA" id="ARBA00022679"/>
    </source>
</evidence>
<dbReference type="Proteomes" id="UP000201169">
    <property type="component" value="Chromosome"/>
</dbReference>
<dbReference type="PANTHER" id="PTHR43861">
    <property type="entry name" value="TRANS-ACONITATE 2-METHYLTRANSFERASE-RELATED"/>
    <property type="match status" value="1"/>
</dbReference>
<dbReference type="Gene3D" id="3.40.50.150">
    <property type="entry name" value="Vaccinia Virus protein VP39"/>
    <property type="match status" value="1"/>
</dbReference>
<keyword evidence="1 4" id="KW-0808">Transferase</keyword>
<dbReference type="InterPro" id="IPR010017">
    <property type="entry name" value="CmoB"/>
</dbReference>
<dbReference type="HAMAP" id="MF_01590">
    <property type="entry name" value="tRNA_carboxymethyltr_CmoB"/>
    <property type="match status" value="1"/>
</dbReference>
<protein>
    <submittedName>
        <fullName evidence="4">tRNA (Cmo5U34)-carboxymethyltransferase</fullName>
    </submittedName>
</protein>
<accession>A0A222MWY9</accession>
<dbReference type="GO" id="GO:0032259">
    <property type="term" value="P:methylation"/>
    <property type="evidence" value="ECO:0007669"/>
    <property type="project" value="UniProtKB-KW"/>
</dbReference>
<dbReference type="NCBIfam" id="TIGR00452">
    <property type="entry name" value="tRNA 5-methoxyuridine(34)/uridine 5-oxyacetic acid(34) synthase CmoB"/>
    <property type="match status" value="1"/>
</dbReference>
<dbReference type="AlphaFoldDB" id="A0A222MWY9"/>
<reference evidence="4 5" key="1">
    <citation type="submission" date="2017-07" db="EMBL/GenBank/DDBJ databases">
        <title>Analysis of two Campylobacter avium genomes and identification of a novel hippuricase gene.</title>
        <authorList>
            <person name="Miller W.G."/>
            <person name="Chapman M.H."/>
            <person name="Yee E."/>
            <person name="Revez J."/>
            <person name="Bono J.L."/>
            <person name="Rossi M."/>
        </authorList>
    </citation>
    <scope>NUCLEOTIDE SEQUENCE [LARGE SCALE GENOMIC DNA]</scope>
    <source>
        <strain evidence="4 5">LMG 24591</strain>
    </source>
</reference>
<evidence type="ECO:0000313" key="5">
    <source>
        <dbReference type="Proteomes" id="UP000201169"/>
    </source>
</evidence>
<gene>
    <name evidence="4" type="primary">cmoB</name>
    <name evidence="4" type="ORF">CAV_0634</name>
</gene>
<name>A0A222MWY9_9BACT</name>
<dbReference type="GO" id="GO:0002098">
    <property type="term" value="P:tRNA wobble uridine modification"/>
    <property type="evidence" value="ECO:0007669"/>
    <property type="project" value="InterPro"/>
</dbReference>
<feature type="coiled-coil region" evidence="3">
    <location>
        <begin position="1"/>
        <end position="32"/>
    </location>
</feature>
<dbReference type="GO" id="GO:0016765">
    <property type="term" value="F:transferase activity, transferring alkyl or aryl (other than methyl) groups"/>
    <property type="evidence" value="ECO:0007669"/>
    <property type="project" value="InterPro"/>
</dbReference>
<proteinExistence type="inferred from homology"/>
<evidence type="ECO:0000256" key="2">
    <source>
        <dbReference type="ARBA" id="ARBA00022694"/>
    </source>
</evidence>
<keyword evidence="2" id="KW-0819">tRNA processing</keyword>
<dbReference type="CDD" id="cd02440">
    <property type="entry name" value="AdoMet_MTases"/>
    <property type="match status" value="1"/>
</dbReference>
<dbReference type="InterPro" id="IPR029063">
    <property type="entry name" value="SAM-dependent_MTases_sf"/>
</dbReference>
<dbReference type="KEGG" id="cavi:CAV_0634"/>